<name>A0A0U9HBU2_9FIRM</name>
<dbReference type="AlphaFoldDB" id="A0A0U9HBU2"/>
<proteinExistence type="predicted"/>
<protein>
    <submittedName>
        <fullName evidence="1">Uncharacterized protein</fullName>
    </submittedName>
</protein>
<gene>
    <name evidence="1" type="ORF">TSYNT_568</name>
</gene>
<dbReference type="STRING" id="224999.GCA_001485475_00224"/>
<keyword evidence="2" id="KW-1185">Reference proteome</keyword>
<organism evidence="1">
    <name type="scientific">Tepidanaerobacter syntrophicus</name>
    <dbReference type="NCBI Taxonomy" id="224999"/>
    <lineage>
        <taxon>Bacteria</taxon>
        <taxon>Bacillati</taxon>
        <taxon>Bacillota</taxon>
        <taxon>Clostridia</taxon>
        <taxon>Thermosediminibacterales</taxon>
        <taxon>Tepidanaerobacteraceae</taxon>
        <taxon>Tepidanaerobacter</taxon>
    </lineage>
</organism>
<accession>A0A0U9HBU2</accession>
<dbReference type="OrthoDB" id="2455520at2"/>
<evidence type="ECO:0000313" key="1">
    <source>
        <dbReference type="EMBL" id="GAQ24242.1"/>
    </source>
</evidence>
<dbReference type="RefSeq" id="WP_059031346.1">
    <property type="nucleotide sequence ID" value="NZ_DF976999.1"/>
</dbReference>
<dbReference type="EMBL" id="DF976999">
    <property type="protein sequence ID" value="GAQ24242.1"/>
    <property type="molecule type" value="Genomic_DNA"/>
</dbReference>
<reference evidence="1" key="1">
    <citation type="journal article" date="2016" name="Genome Announc.">
        <title>Draft Genome Sequence of the Syntrophic Lactate-Degrading Bacterium Tepidanaerobacter syntrophicus JLT.</title>
        <authorList>
            <person name="Matsuura N."/>
            <person name="Ohashi A."/>
            <person name="Tourlousse D.M."/>
            <person name="Sekiguchi Y."/>
        </authorList>
    </citation>
    <scope>NUCLEOTIDE SEQUENCE [LARGE SCALE GENOMIC DNA]</scope>
    <source>
        <strain evidence="1">JL</strain>
    </source>
</reference>
<evidence type="ECO:0000313" key="2">
    <source>
        <dbReference type="Proteomes" id="UP000062160"/>
    </source>
</evidence>
<dbReference type="Proteomes" id="UP000062160">
    <property type="component" value="Unassembled WGS sequence"/>
</dbReference>
<sequence>MTKHYDRYKLRPQEELIVALDDLDFSWFPVEVNKVKKLWSFGWHIADIAKHMKRDPDEVAVLIMHLARQGRIRRRRMGVLGN</sequence>